<dbReference type="Pfam" id="PF00481">
    <property type="entry name" value="PP2C"/>
    <property type="match status" value="1"/>
</dbReference>
<proteinExistence type="predicted"/>
<dbReference type="InterPro" id="IPR001932">
    <property type="entry name" value="PPM-type_phosphatase-like_dom"/>
</dbReference>
<dbReference type="Proteomes" id="UP000019812">
    <property type="component" value="Unassembled WGS sequence"/>
</dbReference>
<feature type="domain" description="PPM-type phosphatase" evidence="1">
    <location>
        <begin position="1"/>
        <end position="94"/>
    </location>
</feature>
<organism evidence="2 3">
    <name type="scientific">Candidatus Accumulibacter vicinus</name>
    <dbReference type="NCBI Taxonomy" id="2954382"/>
    <lineage>
        <taxon>Bacteria</taxon>
        <taxon>Pseudomonadati</taxon>
        <taxon>Pseudomonadota</taxon>
        <taxon>Betaproteobacteria</taxon>
        <taxon>Candidatus Accumulibacter</taxon>
    </lineage>
</organism>
<comment type="caution">
    <text evidence="2">The sequence shown here is derived from an EMBL/GenBank/DDBJ whole genome shotgun (WGS) entry which is preliminary data.</text>
</comment>
<dbReference type="EC" id="3.1.3.16" evidence="2"/>
<evidence type="ECO:0000259" key="1">
    <source>
        <dbReference type="PROSITE" id="PS51746"/>
    </source>
</evidence>
<dbReference type="AlphaFoldDB" id="A0A084Y231"/>
<reference evidence="2 3" key="1">
    <citation type="submission" date="2014-07" db="EMBL/GenBank/DDBJ databases">
        <title>Expanding our view of genomic diversity in Candidatus Accumulibacter clades.</title>
        <authorList>
            <person name="Skennerton C.T."/>
            <person name="Barr J.J."/>
            <person name="Slater F.R."/>
            <person name="Bond P.L."/>
            <person name="Tyson G.W."/>
        </authorList>
    </citation>
    <scope>NUCLEOTIDE SEQUENCE [LARGE SCALE GENOMIC DNA]</scope>
    <source>
        <strain evidence="3">SK-01</strain>
    </source>
</reference>
<name>A0A084Y231_9PROT</name>
<dbReference type="EMBL" id="JDSS02000019">
    <property type="protein sequence ID" value="KFB68775.1"/>
    <property type="molecule type" value="Genomic_DNA"/>
</dbReference>
<evidence type="ECO:0000313" key="3">
    <source>
        <dbReference type="Proteomes" id="UP000019812"/>
    </source>
</evidence>
<dbReference type="GO" id="GO:0004722">
    <property type="term" value="F:protein serine/threonine phosphatase activity"/>
    <property type="evidence" value="ECO:0007669"/>
    <property type="project" value="UniProtKB-EC"/>
</dbReference>
<accession>A0A084Y231</accession>
<evidence type="ECO:0000313" key="2">
    <source>
        <dbReference type="EMBL" id="KFB68775.1"/>
    </source>
</evidence>
<dbReference type="STRING" id="1457154.CAPSK01_001629"/>
<dbReference type="Gene3D" id="3.60.40.10">
    <property type="entry name" value="PPM-type phosphatase domain"/>
    <property type="match status" value="1"/>
</dbReference>
<dbReference type="PROSITE" id="PS51746">
    <property type="entry name" value="PPM_2"/>
    <property type="match status" value="1"/>
</dbReference>
<sequence>MLTRDEARRHPDKNEVLRAIGMTVGFAPEMNLCPLTSGDRVLLCSDGLWEMLSDQEIADVTGGDGSMRQIATQLVDRANHSGGHDNISVVLYEHHGRSARKS</sequence>
<dbReference type="SUPFAM" id="SSF81606">
    <property type="entry name" value="PP2C-like"/>
    <property type="match status" value="1"/>
</dbReference>
<protein>
    <submittedName>
        <fullName evidence="2">Serine/threonine phosphatase stp</fullName>
        <ecNumber evidence="2">3.1.3.16</ecNumber>
    </submittedName>
</protein>
<keyword evidence="2" id="KW-0378">Hydrolase</keyword>
<dbReference type="InterPro" id="IPR036457">
    <property type="entry name" value="PPM-type-like_dom_sf"/>
</dbReference>
<gene>
    <name evidence="2" type="primary">stp_2</name>
    <name evidence="2" type="ORF">CAPSK01_001629</name>
</gene>